<organism evidence="1 2">
    <name type="scientific">Jeotgalibaca arthritidis</name>
    <dbReference type="NCBI Taxonomy" id="1868794"/>
    <lineage>
        <taxon>Bacteria</taxon>
        <taxon>Bacillati</taxon>
        <taxon>Bacillota</taxon>
        <taxon>Bacilli</taxon>
        <taxon>Lactobacillales</taxon>
        <taxon>Carnobacteriaceae</taxon>
        <taxon>Jeotgalibaca</taxon>
    </lineage>
</organism>
<sequence length="163" mass="18704">MEVALANEAIRLGGALTEVAAKTTGEWVNTKIRQAREKKEIKTQQQVYEEIITELLTNKNELQRIADEYRQLYEKVTISDEDIEYLQSTLKQTINLVSKFMPNLGDQKDNLDLLIDLLNKDTLKTMQLLGFNYKQAIGEPLTEVVSSMILTKVNMSKNPQKRK</sequence>
<gene>
    <name evidence="1" type="ORF">G7057_04030</name>
</gene>
<proteinExistence type="predicted"/>
<accession>A0A6G7K8Y6</accession>
<evidence type="ECO:0000313" key="2">
    <source>
        <dbReference type="Proteomes" id="UP000501451"/>
    </source>
</evidence>
<evidence type="ECO:0000313" key="1">
    <source>
        <dbReference type="EMBL" id="QII81723.1"/>
    </source>
</evidence>
<dbReference type="RefSeq" id="WP_166161530.1">
    <property type="nucleotide sequence ID" value="NZ_CP049740.1"/>
</dbReference>
<name>A0A6G7K8Y6_9LACT</name>
<keyword evidence="2" id="KW-1185">Reference proteome</keyword>
<reference evidence="1 2" key="1">
    <citation type="journal article" date="2017" name="Int. J. Syst. Evol. Microbiol.">
        <title>Jeotgalibaca porci sp. nov. and Jeotgalibaca arthritidis sp. nov., isolated from pigs, and emended description of the genus Jeotgalibaca.</title>
        <authorList>
            <person name="Zamora L."/>
            <person name="Perez-Sancho M."/>
            <person name="Dominguez L."/>
            <person name="Fernandez-Garayzabal J.F."/>
            <person name="Vela A.I."/>
        </authorList>
    </citation>
    <scope>NUCLEOTIDE SEQUENCE [LARGE SCALE GENOMIC DNA]</scope>
    <source>
        <strain evidence="1 2">CECT 9157</strain>
    </source>
</reference>
<protein>
    <submittedName>
        <fullName evidence="1">Uncharacterized protein</fullName>
    </submittedName>
</protein>
<dbReference type="Proteomes" id="UP000501451">
    <property type="component" value="Chromosome"/>
</dbReference>
<dbReference type="KEGG" id="jar:G7057_04030"/>
<dbReference type="AlphaFoldDB" id="A0A6G7K8Y6"/>
<dbReference type="EMBL" id="CP049740">
    <property type="protein sequence ID" value="QII81723.1"/>
    <property type="molecule type" value="Genomic_DNA"/>
</dbReference>